<sequence>KVQVGGSINGMYASAHVQRDAQGKATAQNVKYTGFDLAGEGKDNYYLMTNELQGTGTITPRAVGVSVKDGPVKEYDGTTAIAGKYGTAANIQVDSAGLIGNDKVAINVTDANYADKNAAEGTKHYTYNLGWDNGDYDLVAKPAEAGEKVQTAGLSGTLSGTNGTITPRVLAVNSLANAEKEYDGTTAVKNAAANVGIHERIVRGDDIGLTASAEYDNANAGVSEDSDELIRHKVNYKLNLANSNYQLAENEVQGEGTIRRKGLEVVAEPTAINAGDAMPSFTGYVSGVLPADNGVADMFTFHPSAGVTTATPGEYAVYGWYKGNTSGNLGQNYSFSQAAGNDTAFTVNLTDPGREYHDTVNPNSSFIPDRTAYKQAALDPAAAGEFRSTGKAALEYRDKKGTVLGVTTIGSGDVYENGNIAQSNKSAGGANSAENASGTGSETGSSGLEAIARVEAGGKNKLARIGITGDDVVNMENVDAGNVAQIEVDGDGSIVNLEIVPLTTESPEKDAQAEIQSMG</sequence>
<dbReference type="Proteomes" id="UP000183639">
    <property type="component" value="Unassembled WGS sequence"/>
</dbReference>
<evidence type="ECO:0000313" key="3">
    <source>
        <dbReference type="EMBL" id="SFH75353.1"/>
    </source>
</evidence>
<proteinExistence type="predicted"/>
<feature type="domain" description="YDG" evidence="2">
    <location>
        <begin position="166"/>
        <end position="249"/>
    </location>
</feature>
<dbReference type="EMBL" id="FOQK01000004">
    <property type="protein sequence ID" value="SFH75353.1"/>
    <property type="molecule type" value="Genomic_DNA"/>
</dbReference>
<reference evidence="3 4" key="1">
    <citation type="submission" date="2016-10" db="EMBL/GenBank/DDBJ databases">
        <authorList>
            <person name="de Groot N.N."/>
        </authorList>
    </citation>
    <scope>NUCLEOTIDE SEQUENCE [LARGE SCALE GENOMIC DNA]</scope>
    <source>
        <strain evidence="3 4">Z108</strain>
    </source>
</reference>
<organism evidence="3 4">
    <name type="scientific">Selenomonas ruminantium</name>
    <dbReference type="NCBI Taxonomy" id="971"/>
    <lineage>
        <taxon>Bacteria</taxon>
        <taxon>Bacillati</taxon>
        <taxon>Bacillota</taxon>
        <taxon>Negativicutes</taxon>
        <taxon>Selenomonadales</taxon>
        <taxon>Selenomonadaceae</taxon>
        <taxon>Selenomonas</taxon>
    </lineage>
</organism>
<evidence type="ECO:0000259" key="2">
    <source>
        <dbReference type="Pfam" id="PF18657"/>
    </source>
</evidence>
<accession>A0A1I3CLZ6</accession>
<protein>
    <recommendedName>
        <fullName evidence="2">YDG domain-containing protein</fullName>
    </recommendedName>
</protein>
<dbReference type="RefSeq" id="WP_177207149.1">
    <property type="nucleotide sequence ID" value="NZ_FOQK01000004.1"/>
</dbReference>
<dbReference type="AlphaFoldDB" id="A0A1I3CLZ6"/>
<dbReference type="Pfam" id="PF18657">
    <property type="entry name" value="YDG"/>
    <property type="match status" value="1"/>
</dbReference>
<gene>
    <name evidence="3" type="ORF">SAMN04487861_1041</name>
</gene>
<evidence type="ECO:0000256" key="1">
    <source>
        <dbReference type="SAM" id="MobiDB-lite"/>
    </source>
</evidence>
<feature type="non-terminal residue" evidence="3">
    <location>
        <position position="1"/>
    </location>
</feature>
<feature type="region of interest" description="Disordered" evidence="1">
    <location>
        <begin position="424"/>
        <end position="445"/>
    </location>
</feature>
<evidence type="ECO:0000313" key="4">
    <source>
        <dbReference type="Proteomes" id="UP000183639"/>
    </source>
</evidence>
<name>A0A1I3CLZ6_SELRU</name>
<dbReference type="InterPro" id="IPR041248">
    <property type="entry name" value="YDG"/>
</dbReference>